<dbReference type="EC" id="3.4.17.18" evidence="11"/>
<comment type="cofactor">
    <cofactor evidence="1">
        <name>Zn(2+)</name>
        <dbReference type="ChEBI" id="CHEBI:29105"/>
    </cofactor>
</comment>
<dbReference type="Gene3D" id="3.40.630.10">
    <property type="entry name" value="Zn peptidases"/>
    <property type="match status" value="1"/>
</dbReference>
<keyword evidence="4 11" id="KW-0378">Hydrolase</keyword>
<keyword evidence="9" id="KW-0732">Signal</keyword>
<dbReference type="SUPFAM" id="SSF53187">
    <property type="entry name" value="Zn-dependent exopeptidases"/>
    <property type="match status" value="1"/>
</dbReference>
<sequence precursor="true">MILQLRNAFHLAALAFFPLACGAAPYQPLGAPVDPQVSAQWNFYRSYDEATGLLKQLAAAHPEVCRLQSVGKSHQGRELWVLTITDQAGAPETEAERPAFWIDGGIHANEVQAVDVVLYTAWFLCESRGRNAMVDRLLSERVFYLMPMMSPDSRAAHMENPNTTHSPRSGQAPIDNDRDGLVNEDPADDLDGDGHITQMRVADPNGRWKPDPDFPQLMVRAKPDEAGSYRMLDAEGIDNDGDGLVNEDGDGHYDPNRDWAWQWQPDYVQRGAHRYPFSLPENRAVADFIAAHPHIGGAQSYHNTGGMILRGPGSKSDRWPGEDIAVYDRLAEKGTQMLPGYRYINTAEELYEVWGGETDWLYGMQGIFAFTNELNTPFNMFREKPAAGNWFGSPTDQHRFDKLLLLGDGFVPWHEVDHPQYGKIEVGGQKKTWGRQPPSFLLEEECHRNMAFTLFHADEMALVQVDALSVEPLPGGLLAGGLRQVTATIVNNKLTPTRSRHDLANKITPDDRAELRGQGLTVITAMTSDSPYFEDAASVRRDPANVRIDRVGSRQPVYVRWLVEGEGEITVTVRSTKGGVATAESDGATDAS</sequence>
<keyword evidence="11" id="KW-0121">Carboxypeptidase</keyword>
<protein>
    <submittedName>
        <fullName evidence="11">Carboxypeptidase T</fullName>
        <ecNumber evidence="11">3.4.17.18</ecNumber>
    </submittedName>
</protein>
<feature type="domain" description="Peptidase M14" evidence="10">
    <location>
        <begin position="43"/>
        <end position="398"/>
    </location>
</feature>
<feature type="chain" id="PRO_5021991618" evidence="9">
    <location>
        <begin position="24"/>
        <end position="592"/>
    </location>
</feature>
<dbReference type="OrthoDB" id="9811296at2"/>
<keyword evidence="3" id="KW-0645">Protease</keyword>
<feature type="region of interest" description="Disordered" evidence="8">
    <location>
        <begin position="154"/>
        <end position="195"/>
    </location>
</feature>
<evidence type="ECO:0000256" key="3">
    <source>
        <dbReference type="ARBA" id="ARBA00022670"/>
    </source>
</evidence>
<dbReference type="KEGG" id="pnd:Pla175_49150"/>
<dbReference type="GO" id="GO:0008270">
    <property type="term" value="F:zinc ion binding"/>
    <property type="evidence" value="ECO:0007669"/>
    <property type="project" value="InterPro"/>
</dbReference>
<evidence type="ECO:0000313" key="11">
    <source>
        <dbReference type="EMBL" id="QDU91486.1"/>
    </source>
</evidence>
<dbReference type="RefSeq" id="WP_145291642.1">
    <property type="nucleotide sequence ID" value="NZ_CP036291.1"/>
</dbReference>
<dbReference type="GO" id="GO:0004181">
    <property type="term" value="F:metallocarboxypeptidase activity"/>
    <property type="evidence" value="ECO:0007669"/>
    <property type="project" value="InterPro"/>
</dbReference>
<dbReference type="PANTHER" id="PTHR11705">
    <property type="entry name" value="PROTEASE FAMILY M14 CARBOXYPEPTIDASE A,B"/>
    <property type="match status" value="1"/>
</dbReference>
<dbReference type="GO" id="GO:0006508">
    <property type="term" value="P:proteolysis"/>
    <property type="evidence" value="ECO:0007669"/>
    <property type="project" value="UniProtKB-KW"/>
</dbReference>
<name>A0A518DJ58_9BACT</name>
<evidence type="ECO:0000256" key="5">
    <source>
        <dbReference type="ARBA" id="ARBA00022833"/>
    </source>
</evidence>
<evidence type="ECO:0000256" key="2">
    <source>
        <dbReference type="ARBA" id="ARBA00005988"/>
    </source>
</evidence>
<feature type="active site" description="Proton donor/acceptor" evidence="7">
    <location>
        <position position="373"/>
    </location>
</feature>
<dbReference type="Proteomes" id="UP000317429">
    <property type="component" value="Chromosome"/>
</dbReference>
<dbReference type="AlphaFoldDB" id="A0A518DJ58"/>
<evidence type="ECO:0000256" key="9">
    <source>
        <dbReference type="SAM" id="SignalP"/>
    </source>
</evidence>
<dbReference type="InterPro" id="IPR000834">
    <property type="entry name" value="Peptidase_M14"/>
</dbReference>
<reference evidence="11 12" key="1">
    <citation type="submission" date="2019-02" db="EMBL/GenBank/DDBJ databases">
        <title>Deep-cultivation of Planctomycetes and their phenomic and genomic characterization uncovers novel biology.</title>
        <authorList>
            <person name="Wiegand S."/>
            <person name="Jogler M."/>
            <person name="Boedeker C."/>
            <person name="Pinto D."/>
            <person name="Vollmers J."/>
            <person name="Rivas-Marin E."/>
            <person name="Kohn T."/>
            <person name="Peeters S.H."/>
            <person name="Heuer A."/>
            <person name="Rast P."/>
            <person name="Oberbeckmann S."/>
            <person name="Bunk B."/>
            <person name="Jeske O."/>
            <person name="Meyerdierks A."/>
            <person name="Storesund J.E."/>
            <person name="Kallscheuer N."/>
            <person name="Luecker S."/>
            <person name="Lage O.M."/>
            <person name="Pohl T."/>
            <person name="Merkel B.J."/>
            <person name="Hornburger P."/>
            <person name="Mueller R.-W."/>
            <person name="Bruemmer F."/>
            <person name="Labrenz M."/>
            <person name="Spormann A.M."/>
            <person name="Op den Camp H."/>
            <person name="Overmann J."/>
            <person name="Amann R."/>
            <person name="Jetten M.S.M."/>
            <person name="Mascher T."/>
            <person name="Medema M.H."/>
            <person name="Devos D.P."/>
            <person name="Kaster A.-K."/>
            <person name="Ovreas L."/>
            <person name="Rohde M."/>
            <person name="Galperin M.Y."/>
            <person name="Jogler C."/>
        </authorList>
    </citation>
    <scope>NUCLEOTIDE SEQUENCE [LARGE SCALE GENOMIC DNA]</scope>
    <source>
        <strain evidence="11 12">Pla175</strain>
    </source>
</reference>
<organism evidence="11 12">
    <name type="scientific">Pirellulimonas nuda</name>
    <dbReference type="NCBI Taxonomy" id="2528009"/>
    <lineage>
        <taxon>Bacteria</taxon>
        <taxon>Pseudomonadati</taxon>
        <taxon>Planctomycetota</taxon>
        <taxon>Planctomycetia</taxon>
        <taxon>Pirellulales</taxon>
        <taxon>Lacipirellulaceae</taxon>
        <taxon>Pirellulimonas</taxon>
    </lineage>
</organism>
<evidence type="ECO:0000256" key="6">
    <source>
        <dbReference type="ARBA" id="ARBA00023049"/>
    </source>
</evidence>
<evidence type="ECO:0000256" key="1">
    <source>
        <dbReference type="ARBA" id="ARBA00001947"/>
    </source>
</evidence>
<dbReference type="GO" id="GO:0005615">
    <property type="term" value="C:extracellular space"/>
    <property type="evidence" value="ECO:0007669"/>
    <property type="project" value="TreeGrafter"/>
</dbReference>
<dbReference type="Pfam" id="PF00246">
    <property type="entry name" value="Peptidase_M14"/>
    <property type="match status" value="2"/>
</dbReference>
<evidence type="ECO:0000256" key="7">
    <source>
        <dbReference type="PROSITE-ProRule" id="PRU01379"/>
    </source>
</evidence>
<feature type="signal peptide" evidence="9">
    <location>
        <begin position="1"/>
        <end position="23"/>
    </location>
</feature>
<dbReference type="CDD" id="cd06905">
    <property type="entry name" value="M14-like"/>
    <property type="match status" value="1"/>
</dbReference>
<dbReference type="SMART" id="SM00631">
    <property type="entry name" value="Zn_pept"/>
    <property type="match status" value="1"/>
</dbReference>
<accession>A0A518DJ58</accession>
<keyword evidence="12" id="KW-1185">Reference proteome</keyword>
<evidence type="ECO:0000259" key="10">
    <source>
        <dbReference type="PROSITE" id="PS52035"/>
    </source>
</evidence>
<proteinExistence type="inferred from homology"/>
<dbReference type="PROSITE" id="PS52035">
    <property type="entry name" value="PEPTIDASE_M14"/>
    <property type="match status" value="1"/>
</dbReference>
<comment type="similarity">
    <text evidence="2 7">Belongs to the peptidase M14 family.</text>
</comment>
<dbReference type="EMBL" id="CP036291">
    <property type="protein sequence ID" value="QDU91486.1"/>
    <property type="molecule type" value="Genomic_DNA"/>
</dbReference>
<evidence type="ECO:0000256" key="8">
    <source>
        <dbReference type="SAM" id="MobiDB-lite"/>
    </source>
</evidence>
<evidence type="ECO:0000256" key="4">
    <source>
        <dbReference type="ARBA" id="ARBA00022801"/>
    </source>
</evidence>
<keyword evidence="5" id="KW-0862">Zinc</keyword>
<dbReference type="PRINTS" id="PR00765">
    <property type="entry name" value="CRBOXYPTASEA"/>
</dbReference>
<dbReference type="PANTHER" id="PTHR11705:SF143">
    <property type="entry name" value="SLL0236 PROTEIN"/>
    <property type="match status" value="1"/>
</dbReference>
<evidence type="ECO:0000313" key="12">
    <source>
        <dbReference type="Proteomes" id="UP000317429"/>
    </source>
</evidence>
<feature type="compositionally biased region" description="Polar residues" evidence="8">
    <location>
        <begin position="160"/>
        <end position="169"/>
    </location>
</feature>
<keyword evidence="6" id="KW-0482">Metalloprotease</keyword>
<gene>
    <name evidence="11" type="primary">cpt</name>
    <name evidence="11" type="ORF">Pla175_49150</name>
</gene>